<proteinExistence type="predicted"/>
<dbReference type="AlphaFoldDB" id="A0A263D444"/>
<evidence type="ECO:0000256" key="1">
    <source>
        <dbReference type="SAM" id="MobiDB-lite"/>
    </source>
</evidence>
<keyword evidence="3" id="KW-1185">Reference proteome</keyword>
<feature type="region of interest" description="Disordered" evidence="1">
    <location>
        <begin position="1"/>
        <end position="26"/>
    </location>
</feature>
<name>A0A263D444_9PSEU</name>
<dbReference type="OrthoDB" id="4954177at2"/>
<gene>
    <name evidence="2" type="ORF">CFN78_16505</name>
</gene>
<organism evidence="2 3">
    <name type="scientific">Amycolatopsis antarctica</name>
    <dbReference type="NCBI Taxonomy" id="1854586"/>
    <lineage>
        <taxon>Bacteria</taxon>
        <taxon>Bacillati</taxon>
        <taxon>Actinomycetota</taxon>
        <taxon>Actinomycetes</taxon>
        <taxon>Pseudonocardiales</taxon>
        <taxon>Pseudonocardiaceae</taxon>
        <taxon>Amycolatopsis</taxon>
    </lineage>
</organism>
<evidence type="ECO:0000313" key="3">
    <source>
        <dbReference type="Proteomes" id="UP000242444"/>
    </source>
</evidence>
<evidence type="ECO:0000313" key="2">
    <source>
        <dbReference type="EMBL" id="OZM72226.1"/>
    </source>
</evidence>
<accession>A0A263D444</accession>
<dbReference type="GO" id="GO:0004658">
    <property type="term" value="F:propionyl-CoA carboxylase activity"/>
    <property type="evidence" value="ECO:0007669"/>
    <property type="project" value="InterPro"/>
</dbReference>
<evidence type="ECO:0008006" key="4">
    <source>
        <dbReference type="Google" id="ProtNLM"/>
    </source>
</evidence>
<reference evidence="2 3" key="1">
    <citation type="submission" date="2017-07" db="EMBL/GenBank/DDBJ databases">
        <title>Amycolatopsis antarcticus sp. nov., isolated from the surface of an Antarcticus brown macroalga.</title>
        <authorList>
            <person name="Wang J."/>
            <person name="Leiva S."/>
            <person name="Huang J."/>
            <person name="Huang Y."/>
        </authorList>
    </citation>
    <scope>NUCLEOTIDE SEQUENCE [LARGE SCALE GENOMIC DNA]</scope>
    <source>
        <strain evidence="2 3">AU-G6</strain>
    </source>
</reference>
<dbReference type="Proteomes" id="UP000242444">
    <property type="component" value="Unassembled WGS sequence"/>
</dbReference>
<sequence length="55" mass="5816">MPGATQPQTREPPVADTVRITKREPTPQELAALIAVLARLTAGTRSAPGRKRPAA</sequence>
<dbReference type="InParanoid" id="A0A263D444"/>
<protein>
    <recommendedName>
        <fullName evidence="4">Acyl-CoA carboxylase subunit epsilon</fullName>
    </recommendedName>
</protein>
<dbReference type="Pfam" id="PF13822">
    <property type="entry name" value="ACC_epsilon"/>
    <property type="match status" value="1"/>
</dbReference>
<comment type="caution">
    <text evidence="2">The sequence shown here is derived from an EMBL/GenBank/DDBJ whole genome shotgun (WGS) entry which is preliminary data.</text>
</comment>
<dbReference type="GO" id="GO:0003989">
    <property type="term" value="F:acetyl-CoA carboxylase activity"/>
    <property type="evidence" value="ECO:0007669"/>
    <property type="project" value="InterPro"/>
</dbReference>
<dbReference type="EMBL" id="NKYE01000009">
    <property type="protein sequence ID" value="OZM72226.1"/>
    <property type="molecule type" value="Genomic_DNA"/>
</dbReference>
<dbReference type="InterPro" id="IPR032716">
    <property type="entry name" value="ACC_epsilon"/>
</dbReference>